<dbReference type="EMBL" id="SJTG01000004">
    <property type="protein sequence ID" value="TCI08469.1"/>
    <property type="molecule type" value="Genomic_DNA"/>
</dbReference>
<dbReference type="SUPFAM" id="SSF48695">
    <property type="entry name" value="Multiheme cytochromes"/>
    <property type="match status" value="1"/>
</dbReference>
<reference evidence="7 8" key="1">
    <citation type="submission" date="2019-02" db="EMBL/GenBank/DDBJ databases">
        <title>Dyella amyloliquefaciens sp. nov., isolated from forest soil.</title>
        <authorList>
            <person name="Gao Z.-H."/>
            <person name="Qiu L.-H."/>
        </authorList>
    </citation>
    <scope>NUCLEOTIDE SEQUENCE [LARGE SCALE GENOMIC DNA]</scope>
    <source>
        <strain evidence="7 8">KACC 12747</strain>
    </source>
</reference>
<name>A0A4R0YJ70_9GAMM</name>
<keyword evidence="4" id="KW-0812">Transmembrane</keyword>
<accession>A0A4R0YJ70</accession>
<dbReference type="PANTHER" id="PTHR35038:SF8">
    <property type="entry name" value="C-TYPE POLYHEME CYTOCHROME OMCC"/>
    <property type="match status" value="1"/>
</dbReference>
<dbReference type="Pfam" id="PF09699">
    <property type="entry name" value="Paired_CXXCH_1"/>
    <property type="match status" value="1"/>
</dbReference>
<evidence type="ECO:0000259" key="5">
    <source>
        <dbReference type="Pfam" id="PF09699"/>
    </source>
</evidence>
<feature type="domain" description="Cytochrome c-552/4" evidence="6">
    <location>
        <begin position="215"/>
        <end position="254"/>
    </location>
</feature>
<dbReference type="InterPro" id="IPR010177">
    <property type="entry name" value="Paired_CXXCH_1"/>
</dbReference>
<dbReference type="InterPro" id="IPR019734">
    <property type="entry name" value="TPR_rpt"/>
</dbReference>
<keyword evidence="2" id="KW-0802">TPR repeat</keyword>
<evidence type="ECO:0000313" key="7">
    <source>
        <dbReference type="EMBL" id="TCI08469.1"/>
    </source>
</evidence>
<evidence type="ECO:0000256" key="4">
    <source>
        <dbReference type="SAM" id="Phobius"/>
    </source>
</evidence>
<dbReference type="Pfam" id="PF13435">
    <property type="entry name" value="Cytochrome_C554"/>
    <property type="match status" value="2"/>
</dbReference>
<dbReference type="PROSITE" id="PS50005">
    <property type="entry name" value="TPR"/>
    <property type="match status" value="1"/>
</dbReference>
<sequence>MGRSKKRRQTPAKPAPTPVPEDTSTRYWWAPLAIGLLVILALGAWWLHEPSSPTIIAPPAPAASTAAAPATPPAHYVGAQTCGGCHQAQMQSWQGSHHAQAMMLAQGDAVKGRFDGVAFKADGSTALPFKRDDMFYLRTDGKDGQPADFAIKYTFGVYPLQQYLVEFPDGRYQALRASWDARPREAGGQRWFNQYPGEHIGAHDNLHWTGLNQNWNYMCADCHSTNFQRNYDATADTFKSTWSDINVACEACHGPGSRHLDWTKGSETQKAGDKSKGLAIALDERHGVHWVPNEASGSPVRSAVLSSHREVETCAVCHARRGVIAKDSAPTGRLMDTHDPALLTTGLYHADGQQLDEVYVYASFLQSKMYAQGVTCSDCHDPHSGKTRAQGNALCLSCHTASKFDTTAHHMHKADSAGSQCVACHMPAKNYMVVNPRPDHSIRVPRPDLTEKFGVPNACATCHADKGATWAAQAIEKAHGPERKGYQHFLPALDTARKGAPGAASGLMQLAQDATSPAIARATAVNELQRYPSREALPTLQHALSDPDPLMRMAALESLLSFPPPVRAQLALAHVDDPVRNVRIKAARAVASLPDNLLDPAQREARDRAFAFWLDAQAVNADRPEPHFDIGIVYAERGDAAKAESEFRLAMKRQADFVPAYVNLADLYRSQGREDEASAVIEEGLKAAPAHASLLHAKGLALVRAGKTPEALAWLKRATDAAPDSARFAYVYAVALQSSGQIDAAKSVLAKALKVSPYDPALLFTLAAIERDAHDWVAARGYAERLLAVAPASGDAQQLKQSIEEAARAPK</sequence>
<evidence type="ECO:0000256" key="3">
    <source>
        <dbReference type="SAM" id="MobiDB-lite"/>
    </source>
</evidence>
<dbReference type="PROSITE" id="PS50077">
    <property type="entry name" value="HEAT_REPEAT"/>
    <property type="match status" value="1"/>
</dbReference>
<keyword evidence="1" id="KW-0732">Signal</keyword>
<feature type="repeat" description="TPR" evidence="2">
    <location>
        <begin position="658"/>
        <end position="691"/>
    </location>
</feature>
<feature type="domain" description="Doubled CXXCH motif" evidence="5">
    <location>
        <begin position="371"/>
        <end position="402"/>
    </location>
</feature>
<dbReference type="RefSeq" id="WP_131153079.1">
    <property type="nucleotide sequence ID" value="NZ_SJTG01000004.1"/>
</dbReference>
<keyword evidence="8" id="KW-1185">Reference proteome</keyword>
<dbReference type="InterPro" id="IPR036280">
    <property type="entry name" value="Multihaem_cyt_sf"/>
</dbReference>
<evidence type="ECO:0000256" key="2">
    <source>
        <dbReference type="PROSITE-ProRule" id="PRU00339"/>
    </source>
</evidence>
<feature type="transmembrane region" description="Helical" evidence="4">
    <location>
        <begin position="27"/>
        <end position="47"/>
    </location>
</feature>
<dbReference type="InterPro" id="IPR011990">
    <property type="entry name" value="TPR-like_helical_dom_sf"/>
</dbReference>
<proteinExistence type="predicted"/>
<dbReference type="PANTHER" id="PTHR35038">
    <property type="entry name" value="DISSIMILATORY SULFITE REDUCTASE SIRA"/>
    <property type="match status" value="1"/>
</dbReference>
<dbReference type="AlphaFoldDB" id="A0A4R0YJ70"/>
<dbReference type="InterPro" id="IPR021133">
    <property type="entry name" value="HEAT_type_2"/>
</dbReference>
<dbReference type="SMART" id="SM00028">
    <property type="entry name" value="TPR"/>
    <property type="match status" value="5"/>
</dbReference>
<feature type="region of interest" description="Disordered" evidence="3">
    <location>
        <begin position="1"/>
        <end position="22"/>
    </location>
</feature>
<evidence type="ECO:0000259" key="6">
    <source>
        <dbReference type="Pfam" id="PF13435"/>
    </source>
</evidence>
<dbReference type="Pfam" id="PF14559">
    <property type="entry name" value="TPR_19"/>
    <property type="match status" value="2"/>
</dbReference>
<dbReference type="InterPro" id="IPR023155">
    <property type="entry name" value="Cyt_c-552/4"/>
</dbReference>
<evidence type="ECO:0000313" key="8">
    <source>
        <dbReference type="Proteomes" id="UP000291822"/>
    </source>
</evidence>
<feature type="domain" description="Cytochrome c-552/4" evidence="6">
    <location>
        <begin position="81"/>
        <end position="104"/>
    </location>
</feature>
<organism evidence="7 8">
    <name type="scientific">Dyella soli</name>
    <dbReference type="NCBI Taxonomy" id="522319"/>
    <lineage>
        <taxon>Bacteria</taxon>
        <taxon>Pseudomonadati</taxon>
        <taxon>Pseudomonadota</taxon>
        <taxon>Gammaproteobacteria</taxon>
        <taxon>Lysobacterales</taxon>
        <taxon>Rhodanobacteraceae</taxon>
        <taxon>Dyella</taxon>
    </lineage>
</organism>
<dbReference type="Gene3D" id="1.25.10.10">
    <property type="entry name" value="Leucine-rich Repeat Variant"/>
    <property type="match status" value="1"/>
</dbReference>
<gene>
    <name evidence="7" type="ORF">EZM97_28005</name>
</gene>
<keyword evidence="4" id="KW-1133">Transmembrane helix</keyword>
<dbReference type="InterPro" id="IPR051829">
    <property type="entry name" value="Multiheme_Cytochr_ET"/>
</dbReference>
<dbReference type="Gene3D" id="1.10.1130.10">
    <property type="entry name" value="Flavocytochrome C3, Chain A"/>
    <property type="match status" value="2"/>
</dbReference>
<dbReference type="SUPFAM" id="SSF48452">
    <property type="entry name" value="TPR-like"/>
    <property type="match status" value="1"/>
</dbReference>
<feature type="compositionally biased region" description="Basic residues" evidence="3">
    <location>
        <begin position="1"/>
        <end position="10"/>
    </location>
</feature>
<comment type="caution">
    <text evidence="7">The sequence shown here is derived from an EMBL/GenBank/DDBJ whole genome shotgun (WGS) entry which is preliminary data.</text>
</comment>
<dbReference type="InterPro" id="IPR011989">
    <property type="entry name" value="ARM-like"/>
</dbReference>
<dbReference type="GO" id="GO:0016491">
    <property type="term" value="F:oxidoreductase activity"/>
    <property type="evidence" value="ECO:0007669"/>
    <property type="project" value="TreeGrafter"/>
</dbReference>
<dbReference type="Gene3D" id="1.25.40.10">
    <property type="entry name" value="Tetratricopeptide repeat domain"/>
    <property type="match status" value="2"/>
</dbReference>
<dbReference type="CDD" id="cd08168">
    <property type="entry name" value="Cytochrom_C3"/>
    <property type="match status" value="1"/>
</dbReference>
<keyword evidence="4" id="KW-0472">Membrane</keyword>
<dbReference type="Pfam" id="PF13646">
    <property type="entry name" value="HEAT_2"/>
    <property type="match status" value="1"/>
</dbReference>
<dbReference type="Proteomes" id="UP000291822">
    <property type="component" value="Unassembled WGS sequence"/>
</dbReference>
<protein>
    <submittedName>
        <fullName evidence="7">Tetratricopeptide repeat protein</fullName>
    </submittedName>
</protein>
<evidence type="ECO:0000256" key="1">
    <source>
        <dbReference type="ARBA" id="ARBA00022729"/>
    </source>
</evidence>